<dbReference type="AlphaFoldDB" id="A0A2I1BV36"/>
<dbReference type="Gene3D" id="1.10.630.10">
    <property type="entry name" value="Cytochrome P450"/>
    <property type="match status" value="1"/>
</dbReference>
<organism evidence="2 3">
    <name type="scientific">Aspergillus novofumigatus (strain IBT 16806)</name>
    <dbReference type="NCBI Taxonomy" id="1392255"/>
    <lineage>
        <taxon>Eukaryota</taxon>
        <taxon>Fungi</taxon>
        <taxon>Dikarya</taxon>
        <taxon>Ascomycota</taxon>
        <taxon>Pezizomycotina</taxon>
        <taxon>Eurotiomycetes</taxon>
        <taxon>Eurotiomycetidae</taxon>
        <taxon>Eurotiales</taxon>
        <taxon>Aspergillaceae</taxon>
        <taxon>Aspergillus</taxon>
        <taxon>Aspergillus subgen. Fumigati</taxon>
    </lineage>
</organism>
<dbReference type="GO" id="GO:0020037">
    <property type="term" value="F:heme binding"/>
    <property type="evidence" value="ECO:0007669"/>
    <property type="project" value="InterPro"/>
</dbReference>
<gene>
    <name evidence="2" type="ORF">P174DRAFT_425184</name>
</gene>
<dbReference type="EMBL" id="MSZS01000010">
    <property type="protein sequence ID" value="PKX89253.1"/>
    <property type="molecule type" value="Genomic_DNA"/>
</dbReference>
<dbReference type="RefSeq" id="XP_024677848.1">
    <property type="nucleotide sequence ID" value="XM_024825268.1"/>
</dbReference>
<dbReference type="GO" id="GO:0004497">
    <property type="term" value="F:monooxygenase activity"/>
    <property type="evidence" value="ECO:0007669"/>
    <property type="project" value="InterPro"/>
</dbReference>
<feature type="transmembrane region" description="Helical" evidence="1">
    <location>
        <begin position="141"/>
        <end position="161"/>
    </location>
</feature>
<protein>
    <recommendedName>
        <fullName evidence="4">Cytochrome P450</fullName>
    </recommendedName>
</protein>
<keyword evidence="1" id="KW-0472">Membrane</keyword>
<proteinExistence type="predicted"/>
<evidence type="ECO:0000313" key="3">
    <source>
        <dbReference type="Proteomes" id="UP000234474"/>
    </source>
</evidence>
<dbReference type="GeneID" id="36532593"/>
<dbReference type="InterPro" id="IPR001128">
    <property type="entry name" value="Cyt_P450"/>
</dbReference>
<dbReference type="InterPro" id="IPR036396">
    <property type="entry name" value="Cyt_P450_sf"/>
</dbReference>
<dbReference type="Proteomes" id="UP000234474">
    <property type="component" value="Unassembled WGS sequence"/>
</dbReference>
<evidence type="ECO:0000313" key="2">
    <source>
        <dbReference type="EMBL" id="PKX89253.1"/>
    </source>
</evidence>
<keyword evidence="3" id="KW-1185">Reference proteome</keyword>
<evidence type="ECO:0008006" key="4">
    <source>
        <dbReference type="Google" id="ProtNLM"/>
    </source>
</evidence>
<dbReference type="Pfam" id="PF00067">
    <property type="entry name" value="p450"/>
    <property type="match status" value="1"/>
</dbReference>
<dbReference type="VEuPathDB" id="FungiDB:P174DRAFT_425184"/>
<keyword evidence="1" id="KW-0812">Transmembrane</keyword>
<name>A0A2I1BV36_ASPN1</name>
<keyword evidence="1" id="KW-1133">Transmembrane helix</keyword>
<dbReference type="GO" id="GO:0016705">
    <property type="term" value="F:oxidoreductase activity, acting on paired donors, with incorporation or reduction of molecular oxygen"/>
    <property type="evidence" value="ECO:0007669"/>
    <property type="project" value="InterPro"/>
</dbReference>
<reference evidence="3" key="1">
    <citation type="journal article" date="2018" name="Proc. Natl. Acad. Sci. U.S.A.">
        <title>Linking secondary metabolites to gene clusters through genome sequencing of six diverse Aspergillus species.</title>
        <authorList>
            <person name="Kaerboelling I."/>
            <person name="Vesth T.C."/>
            <person name="Frisvad J.C."/>
            <person name="Nybo J.L."/>
            <person name="Theobald S."/>
            <person name="Kuo A."/>
            <person name="Bowyer P."/>
            <person name="Matsuda Y."/>
            <person name="Mondo S."/>
            <person name="Lyhne E.K."/>
            <person name="Kogle M.E."/>
            <person name="Clum A."/>
            <person name="Lipzen A."/>
            <person name="Salamov A."/>
            <person name="Ngan C.Y."/>
            <person name="Daum C."/>
            <person name="Chiniquy J."/>
            <person name="Barry K."/>
            <person name="LaButti K."/>
            <person name="Haridas S."/>
            <person name="Simmons B.A."/>
            <person name="Magnuson J.K."/>
            <person name="Mortensen U.H."/>
            <person name="Larsen T.O."/>
            <person name="Grigoriev I.V."/>
            <person name="Baker S.E."/>
            <person name="Andersen M.R."/>
        </authorList>
    </citation>
    <scope>NUCLEOTIDE SEQUENCE [LARGE SCALE GENOMIC DNA]</scope>
    <source>
        <strain evidence="3">IBT 16806</strain>
    </source>
</reference>
<evidence type="ECO:0000256" key="1">
    <source>
        <dbReference type="SAM" id="Phobius"/>
    </source>
</evidence>
<dbReference type="PANTHER" id="PTHR37544:SF3">
    <property type="entry name" value="SPRAY"/>
    <property type="match status" value="1"/>
</dbReference>
<dbReference type="SUPFAM" id="SSF48264">
    <property type="entry name" value="Cytochrome P450"/>
    <property type="match status" value="1"/>
</dbReference>
<sequence>MTIASRHQGGHEAVAETVAGEEHCCSNAFSVTASTATAVGSFGSRFGDNEALIAVQVLAKALASIEQKFPAHRDSSFYQYDWPGHLTAFAYELSNPTLDSFQPEFLIQIYTSTVTGPLIAPAVDGAIITKLWGMMPSTPSMVIVIVLLSIDISVLVLVFALRRNNFDGPRIPKSVGSLIPCVARSRIAPDFRGASRMMDSEQRDYLMQRSHKYTFGLSLCPVVIDAKRLNADPATWGKDSDIYHPERFWNILSSKLRYRFMQFGVGVASGRCLGKHLADTLFKLTLMAVLKQYSLHSGQGGPEIELRYMNQKE</sequence>
<dbReference type="PANTHER" id="PTHR37544">
    <property type="entry name" value="SPRAY-RELATED"/>
    <property type="match status" value="1"/>
</dbReference>
<accession>A0A2I1BV36</accession>
<dbReference type="GO" id="GO:0005506">
    <property type="term" value="F:iron ion binding"/>
    <property type="evidence" value="ECO:0007669"/>
    <property type="project" value="InterPro"/>
</dbReference>
<dbReference type="OrthoDB" id="3248909at2759"/>
<comment type="caution">
    <text evidence="2">The sequence shown here is derived from an EMBL/GenBank/DDBJ whole genome shotgun (WGS) entry which is preliminary data.</text>
</comment>